<dbReference type="AlphaFoldDB" id="A0A9W8QGV2"/>
<sequence>MQSRLRDPKPFDGDESDSEDLASILAPEANDADADWIGNDAANSVQDVEDDSIADFDSPFTVAISSGSEGSTDGEEGTSSADEHGHGNGGSNSDGDDGNDGDGERGSHEAHSGGDPAVAAVRPGEAAAEDSEEENYFDALYGLASAELVEIEAMAQPAQEEEPFREAELESLYDDAMSQADEMELYDID</sequence>
<protein>
    <submittedName>
        <fullName evidence="2">Uncharacterized protein</fullName>
    </submittedName>
</protein>
<feature type="compositionally biased region" description="Low complexity" evidence="1">
    <location>
        <begin position="116"/>
        <end position="126"/>
    </location>
</feature>
<organism evidence="2 3">
    <name type="scientific">Akanthomyces muscarius</name>
    <name type="common">Entomopathogenic fungus</name>
    <name type="synonym">Lecanicillium muscarium</name>
    <dbReference type="NCBI Taxonomy" id="2231603"/>
    <lineage>
        <taxon>Eukaryota</taxon>
        <taxon>Fungi</taxon>
        <taxon>Dikarya</taxon>
        <taxon>Ascomycota</taxon>
        <taxon>Pezizomycotina</taxon>
        <taxon>Sordariomycetes</taxon>
        <taxon>Hypocreomycetidae</taxon>
        <taxon>Hypocreales</taxon>
        <taxon>Cordycipitaceae</taxon>
        <taxon>Akanthomyces</taxon>
    </lineage>
</organism>
<dbReference type="Proteomes" id="UP001144673">
    <property type="component" value="Chromosome 5"/>
</dbReference>
<gene>
    <name evidence="2" type="ORF">LMH87_010532</name>
</gene>
<keyword evidence="3" id="KW-1185">Reference proteome</keyword>
<dbReference type="EMBL" id="JAJHUN010000008">
    <property type="protein sequence ID" value="KAJ4154069.1"/>
    <property type="molecule type" value="Genomic_DNA"/>
</dbReference>
<evidence type="ECO:0000313" key="3">
    <source>
        <dbReference type="Proteomes" id="UP001144673"/>
    </source>
</evidence>
<evidence type="ECO:0000256" key="1">
    <source>
        <dbReference type="SAM" id="MobiDB-lite"/>
    </source>
</evidence>
<comment type="caution">
    <text evidence="2">The sequence shown here is derived from an EMBL/GenBank/DDBJ whole genome shotgun (WGS) entry which is preliminary data.</text>
</comment>
<evidence type="ECO:0000313" key="2">
    <source>
        <dbReference type="EMBL" id="KAJ4154069.1"/>
    </source>
</evidence>
<dbReference type="KEGG" id="amus:LMH87_010532"/>
<feature type="compositionally biased region" description="Basic and acidic residues" evidence="1">
    <location>
        <begin position="1"/>
        <end position="12"/>
    </location>
</feature>
<feature type="compositionally biased region" description="Basic and acidic residues" evidence="1">
    <location>
        <begin position="102"/>
        <end position="112"/>
    </location>
</feature>
<feature type="region of interest" description="Disordered" evidence="1">
    <location>
        <begin position="1"/>
        <end position="133"/>
    </location>
</feature>
<proteinExistence type="predicted"/>
<dbReference type="GeneID" id="80897691"/>
<reference evidence="2" key="1">
    <citation type="journal article" date="2023" name="Access Microbiol">
        <title>De-novo genome assembly for Akanthomyces muscarius, a biocontrol agent of insect agricultural pests.</title>
        <authorList>
            <person name="Erdos Z."/>
            <person name="Studholme D.J."/>
            <person name="Raymond B."/>
            <person name="Sharma M."/>
        </authorList>
    </citation>
    <scope>NUCLEOTIDE SEQUENCE</scope>
    <source>
        <strain evidence="2">Ve6</strain>
    </source>
</reference>
<name>A0A9W8QGV2_AKAMU</name>
<accession>A0A9W8QGV2</accession>
<dbReference type="RefSeq" id="XP_056054727.1">
    <property type="nucleotide sequence ID" value="XM_056197704.1"/>
</dbReference>